<dbReference type="Pfam" id="PF05383">
    <property type="entry name" value="La"/>
    <property type="match status" value="1"/>
</dbReference>
<dbReference type="EMBL" id="JAAMPC010000016">
    <property type="protein sequence ID" value="KAG2254642.1"/>
    <property type="molecule type" value="Genomic_DNA"/>
</dbReference>
<dbReference type="InterPro" id="IPR033753">
    <property type="entry name" value="GCV_H/Fam206"/>
</dbReference>
<protein>
    <recommendedName>
        <fullName evidence="2">Protein Abitram</fullName>
    </recommendedName>
    <alternativeName>
        <fullName evidence="4">Actin-binding transcription modulator</fullName>
    </alternativeName>
</protein>
<dbReference type="PANTHER" id="PTHR13651">
    <property type="entry name" value="PROTEIN ABITRAM"/>
    <property type="match status" value="1"/>
</dbReference>
<dbReference type="Gene3D" id="2.40.50.100">
    <property type="match status" value="1"/>
</dbReference>
<feature type="region of interest" description="Disordered" evidence="6">
    <location>
        <begin position="1"/>
        <end position="47"/>
    </location>
</feature>
<dbReference type="PROSITE" id="PS50961">
    <property type="entry name" value="HTH_LA"/>
    <property type="match status" value="1"/>
</dbReference>
<feature type="compositionally biased region" description="Basic and acidic residues" evidence="6">
    <location>
        <begin position="20"/>
        <end position="47"/>
    </location>
</feature>
<dbReference type="AlphaFoldDB" id="A0A8X7TUB3"/>
<organism evidence="8 9">
    <name type="scientific">Brassica carinata</name>
    <name type="common">Ethiopian mustard</name>
    <name type="synonym">Abyssinian cabbage</name>
    <dbReference type="NCBI Taxonomy" id="52824"/>
    <lineage>
        <taxon>Eukaryota</taxon>
        <taxon>Viridiplantae</taxon>
        <taxon>Streptophyta</taxon>
        <taxon>Embryophyta</taxon>
        <taxon>Tracheophyta</taxon>
        <taxon>Spermatophyta</taxon>
        <taxon>Magnoliopsida</taxon>
        <taxon>eudicotyledons</taxon>
        <taxon>Gunneridae</taxon>
        <taxon>Pentapetalae</taxon>
        <taxon>rosids</taxon>
        <taxon>malvids</taxon>
        <taxon>Brassicales</taxon>
        <taxon>Brassicaceae</taxon>
        <taxon>Brassiceae</taxon>
        <taxon>Brassica</taxon>
    </lineage>
</organism>
<feature type="domain" description="HTH La-type RNA-binding" evidence="7">
    <location>
        <begin position="232"/>
        <end position="321"/>
    </location>
</feature>
<dbReference type="InterPro" id="IPR036390">
    <property type="entry name" value="WH_DNA-bd_sf"/>
</dbReference>
<evidence type="ECO:0000313" key="9">
    <source>
        <dbReference type="Proteomes" id="UP000886595"/>
    </source>
</evidence>
<dbReference type="GO" id="GO:0003723">
    <property type="term" value="F:RNA binding"/>
    <property type="evidence" value="ECO:0007669"/>
    <property type="project" value="UniProtKB-UniRule"/>
</dbReference>
<evidence type="ECO:0000256" key="1">
    <source>
        <dbReference type="ARBA" id="ARBA00010764"/>
    </source>
</evidence>
<evidence type="ECO:0000256" key="6">
    <source>
        <dbReference type="SAM" id="MobiDB-lite"/>
    </source>
</evidence>
<dbReference type="OrthoDB" id="48130at2759"/>
<evidence type="ECO:0000256" key="5">
    <source>
        <dbReference type="PROSITE-ProRule" id="PRU00332"/>
    </source>
</evidence>
<dbReference type="InterPro" id="IPR011053">
    <property type="entry name" value="Single_hybrid_motif"/>
</dbReference>
<dbReference type="Gene3D" id="1.10.10.10">
    <property type="entry name" value="Winged helix-like DNA-binding domain superfamily/Winged helix DNA-binding domain"/>
    <property type="match status" value="1"/>
</dbReference>
<evidence type="ECO:0000259" key="7">
    <source>
        <dbReference type="PROSITE" id="PS50961"/>
    </source>
</evidence>
<dbReference type="Pfam" id="PF01597">
    <property type="entry name" value="GCV_H"/>
    <property type="match status" value="1"/>
</dbReference>
<dbReference type="PANTHER" id="PTHR13651:SF0">
    <property type="entry name" value="PROTEIN ABITRAM"/>
    <property type="match status" value="1"/>
</dbReference>
<accession>A0A8X7TUB3</accession>
<dbReference type="InterPro" id="IPR039169">
    <property type="entry name" value="Abitram"/>
</dbReference>
<dbReference type="SUPFAM" id="SSF51230">
    <property type="entry name" value="Single hybrid motif"/>
    <property type="match status" value="1"/>
</dbReference>
<sequence>MEETQNTDVTKNPEDEDAVESTKQKQPEEVEHHWDEQQKQAQEEEEDELRKLLLSDIGELTLSPPSATQVNFVSYFITDFTKPGHDHYIYRHANGLCVVGLAPTHIAFKDQGGITNIDFNVGKSDRSVLKVSGKRKKNAMRSESNTALCKVSTAIDSYIVRCCVKGSLLEVNERLIKQPHLLNSSADREGYIAIIMPRPVDWTKNKESLITLEEYKDKKQDDFSDIPHLRRFALVSDLSSRIVSQIEYYFSDENLVSDDYLKSLMDNQGWVDVFFIAEFRRIKALTDDIDLILRSMGSSTTVEVQVLRLRKRHGWERWILP</sequence>
<keyword evidence="3 5" id="KW-0694">RNA-binding</keyword>
<name>A0A8X7TUB3_BRACI</name>
<dbReference type="Proteomes" id="UP000886595">
    <property type="component" value="Unassembled WGS sequence"/>
</dbReference>
<evidence type="ECO:0000313" key="8">
    <source>
        <dbReference type="EMBL" id="KAG2254642.1"/>
    </source>
</evidence>
<proteinExistence type="inferred from homology"/>
<comment type="similarity">
    <text evidence="1">Belongs to the ABITRAM family.</text>
</comment>
<evidence type="ECO:0000256" key="4">
    <source>
        <dbReference type="ARBA" id="ARBA00030463"/>
    </source>
</evidence>
<dbReference type="InterPro" id="IPR006630">
    <property type="entry name" value="La_HTH"/>
</dbReference>
<dbReference type="SUPFAM" id="SSF46785">
    <property type="entry name" value="Winged helix' DNA-binding domain"/>
    <property type="match status" value="1"/>
</dbReference>
<dbReference type="InterPro" id="IPR036388">
    <property type="entry name" value="WH-like_DNA-bd_sf"/>
</dbReference>
<evidence type="ECO:0000256" key="2">
    <source>
        <dbReference type="ARBA" id="ARBA00019325"/>
    </source>
</evidence>
<keyword evidence="9" id="KW-1185">Reference proteome</keyword>
<dbReference type="SMART" id="SM00715">
    <property type="entry name" value="LA"/>
    <property type="match status" value="1"/>
</dbReference>
<dbReference type="CDD" id="cd07323">
    <property type="entry name" value="LAM"/>
    <property type="match status" value="1"/>
</dbReference>
<gene>
    <name evidence="8" type="ORF">Bca52824_084778</name>
</gene>
<dbReference type="GO" id="GO:0005634">
    <property type="term" value="C:nucleus"/>
    <property type="evidence" value="ECO:0007669"/>
    <property type="project" value="TreeGrafter"/>
</dbReference>
<evidence type="ECO:0000256" key="3">
    <source>
        <dbReference type="ARBA" id="ARBA00022884"/>
    </source>
</evidence>
<feature type="compositionally biased region" description="Polar residues" evidence="6">
    <location>
        <begin position="1"/>
        <end position="10"/>
    </location>
</feature>
<comment type="caution">
    <text evidence="8">The sequence shown here is derived from an EMBL/GenBank/DDBJ whole genome shotgun (WGS) entry which is preliminary data.</text>
</comment>
<reference evidence="8 9" key="1">
    <citation type="submission" date="2020-02" db="EMBL/GenBank/DDBJ databases">
        <authorList>
            <person name="Ma Q."/>
            <person name="Huang Y."/>
            <person name="Song X."/>
            <person name="Pei D."/>
        </authorList>
    </citation>
    <scope>NUCLEOTIDE SEQUENCE [LARGE SCALE GENOMIC DNA]</scope>
    <source>
        <strain evidence="8">Sxm20200214</strain>
        <tissue evidence="8">Leaf</tissue>
    </source>
</reference>